<dbReference type="RefSeq" id="WP_112331263.1">
    <property type="nucleotide sequence ID" value="NZ_QLYR01000001.1"/>
</dbReference>
<protein>
    <recommendedName>
        <fullName evidence="4">SipW-cognate class signal peptide</fullName>
    </recommendedName>
</protein>
<dbReference type="InterPro" id="IPR011050">
    <property type="entry name" value="Pectin_lyase_fold/virulence"/>
</dbReference>
<name>A0A328UDX6_9FIRM</name>
<dbReference type="NCBIfam" id="TIGR04088">
    <property type="entry name" value="cognate_SipW"/>
    <property type="match status" value="1"/>
</dbReference>
<comment type="caution">
    <text evidence="2">The sequence shown here is derived from an EMBL/GenBank/DDBJ whole genome shotgun (WGS) entry which is preliminary data.</text>
</comment>
<organism evidence="2 3">
    <name type="scientific">Hydrogeniiclostridium mannosilyticum</name>
    <dbReference type="NCBI Taxonomy" id="2764322"/>
    <lineage>
        <taxon>Bacteria</taxon>
        <taxon>Bacillati</taxon>
        <taxon>Bacillota</taxon>
        <taxon>Clostridia</taxon>
        <taxon>Eubacteriales</taxon>
        <taxon>Acutalibacteraceae</taxon>
        <taxon>Hydrogeniiclostridium</taxon>
    </lineage>
</organism>
<feature type="signal peptide" evidence="1">
    <location>
        <begin position="1"/>
        <end position="31"/>
    </location>
</feature>
<keyword evidence="1" id="KW-0732">Signal</keyword>
<dbReference type="InterPro" id="IPR022121">
    <property type="entry name" value="Peptidase_M73_camelysin"/>
</dbReference>
<sequence>MANSKHTKRALLASILSVVLCAAMLVGSTFAWFTDSVTSGNNKIVAGNLDVELEYRNQEGKWNPVTETTKLFQEDALWEPGHTEVVYLRVKNAGTLALKYQLAVTAANETTFTNALGKEGCRLSDYLVFGQVESDTEIVEYATREEAWAAAGDTLGLSDYTKESELYPEEIDGKPSEQYIALVVYMPTEVGNEANYRGDAVPSIDLGVNLVATQTPYEADSFGDNYDKGVGSGNITIAAGGTITDADGTKIDIPANAVAKDMSAVLSVKKVSSAATSVSYDISLCMPDGSPVTLSAPAVVTKTIDKNLTSVTVSHNGTAMTKADSAENLQDQQFHYDPNTGLLTLSTSTFSPFEIRWGTIYTVKSANNLLSLQYGGTFLFEKNLTYPKALTTKNECVIDLQGHTLSISHKNGLTVSGGKCIIKNGTIVCTAASASSGPILVMGDADVTIENCTLLSKASQALTISTNGSQSLNSKLHIKNSTIGQTADATGRGYAGYFPAGKVVLENCDVTGHIMVAGGSFTIDGGQYHATGFNNQAKVFDQQATIDFIKTSEQLGAANTFGDCVLIYDRRDSDSYKITDVTIKNAVFDTEITLSDDSRASVYAVKYVDLGKSSADPISCVLENNTYRHQLADGKTPLMFVDLEGNNLTGNQIIR</sequence>
<dbReference type="InterPro" id="IPR023833">
    <property type="entry name" value="Signal_pept_SipW-depend-type"/>
</dbReference>
<dbReference type="AlphaFoldDB" id="A0A328UDX6"/>
<dbReference type="Proteomes" id="UP000249377">
    <property type="component" value="Unassembled WGS sequence"/>
</dbReference>
<evidence type="ECO:0008006" key="4">
    <source>
        <dbReference type="Google" id="ProtNLM"/>
    </source>
</evidence>
<reference evidence="2 3" key="1">
    <citation type="submission" date="2018-06" db="EMBL/GenBank/DDBJ databases">
        <title>Noncontiguous genome sequence of Ruminococcaceae bacterium ASD2818.</title>
        <authorList>
            <person name="Chaplin A.V."/>
            <person name="Sokolova S.R."/>
            <person name="Kochetkova T.O."/>
            <person name="Goltsov A.Y."/>
            <person name="Trofimov D.Y."/>
            <person name="Efimov B.A."/>
        </authorList>
    </citation>
    <scope>NUCLEOTIDE SEQUENCE [LARGE SCALE GENOMIC DNA]</scope>
    <source>
        <strain evidence="2 3">ASD2818</strain>
    </source>
</reference>
<evidence type="ECO:0000256" key="1">
    <source>
        <dbReference type="SAM" id="SignalP"/>
    </source>
</evidence>
<keyword evidence="3" id="KW-1185">Reference proteome</keyword>
<dbReference type="EMBL" id="QLYR01000001">
    <property type="protein sequence ID" value="RAQ30067.1"/>
    <property type="molecule type" value="Genomic_DNA"/>
</dbReference>
<accession>A0A328UDX6</accession>
<dbReference type="SUPFAM" id="SSF51126">
    <property type="entry name" value="Pectin lyase-like"/>
    <property type="match status" value="1"/>
</dbReference>
<dbReference type="Pfam" id="PF12389">
    <property type="entry name" value="Peptidase_M73"/>
    <property type="match status" value="1"/>
</dbReference>
<evidence type="ECO:0000313" key="2">
    <source>
        <dbReference type="EMBL" id="RAQ30067.1"/>
    </source>
</evidence>
<gene>
    <name evidence="2" type="ORF">DPQ25_00730</name>
</gene>
<proteinExistence type="predicted"/>
<feature type="chain" id="PRO_5016427155" description="SipW-cognate class signal peptide" evidence="1">
    <location>
        <begin position="32"/>
        <end position="655"/>
    </location>
</feature>
<evidence type="ECO:0000313" key="3">
    <source>
        <dbReference type="Proteomes" id="UP000249377"/>
    </source>
</evidence>